<protein>
    <submittedName>
        <fullName evidence="2">Uncharacterized protein</fullName>
    </submittedName>
</protein>
<evidence type="ECO:0000256" key="1">
    <source>
        <dbReference type="SAM" id="MobiDB-lite"/>
    </source>
</evidence>
<organism evidence="2 3">
    <name type="scientific">Kitasatospora kifunensis</name>
    <name type="common">Streptomyces kifunensis</name>
    <dbReference type="NCBI Taxonomy" id="58351"/>
    <lineage>
        <taxon>Bacteria</taxon>
        <taxon>Bacillati</taxon>
        <taxon>Actinomycetota</taxon>
        <taxon>Actinomycetes</taxon>
        <taxon>Kitasatosporales</taxon>
        <taxon>Streptomycetaceae</taxon>
        <taxon>Kitasatospora</taxon>
    </lineage>
</organism>
<feature type="region of interest" description="Disordered" evidence="1">
    <location>
        <begin position="180"/>
        <end position="253"/>
    </location>
</feature>
<comment type="caution">
    <text evidence="2">The sequence shown here is derived from an EMBL/GenBank/DDBJ whole genome shotgun (WGS) entry which is preliminary data.</text>
</comment>
<proteinExistence type="predicted"/>
<dbReference type="RefSeq" id="WP_184936928.1">
    <property type="nucleotide sequence ID" value="NZ_JACHJV010000001.1"/>
</dbReference>
<feature type="compositionally biased region" description="Polar residues" evidence="1">
    <location>
        <begin position="192"/>
        <end position="202"/>
    </location>
</feature>
<evidence type="ECO:0000313" key="2">
    <source>
        <dbReference type="EMBL" id="MBB4925047.1"/>
    </source>
</evidence>
<dbReference type="EMBL" id="JACHJV010000001">
    <property type="protein sequence ID" value="MBB4925047.1"/>
    <property type="molecule type" value="Genomic_DNA"/>
</dbReference>
<dbReference type="AlphaFoldDB" id="A0A7W7VW29"/>
<feature type="compositionally biased region" description="Low complexity" evidence="1">
    <location>
        <begin position="210"/>
        <end position="220"/>
    </location>
</feature>
<evidence type="ECO:0000313" key="3">
    <source>
        <dbReference type="Proteomes" id="UP000540506"/>
    </source>
</evidence>
<accession>A0A7W7VW29</accession>
<dbReference type="Proteomes" id="UP000540506">
    <property type="component" value="Unassembled WGS sequence"/>
</dbReference>
<gene>
    <name evidence="2" type="ORF">FHR34_004040</name>
</gene>
<keyword evidence="3" id="KW-1185">Reference proteome</keyword>
<reference evidence="2 3" key="1">
    <citation type="submission" date="2020-08" db="EMBL/GenBank/DDBJ databases">
        <title>Sequencing the genomes of 1000 actinobacteria strains.</title>
        <authorList>
            <person name="Klenk H.-P."/>
        </authorList>
    </citation>
    <scope>NUCLEOTIDE SEQUENCE [LARGE SCALE GENOMIC DNA]</scope>
    <source>
        <strain evidence="2 3">DSM 41654</strain>
    </source>
</reference>
<name>A0A7W7VW29_KITKI</name>
<sequence length="253" mass="26621">MPTPHGSRGGMAFSADEVRVLRRALAQALHPAVPAQLPAGPILADLWAEDVQEALRLTEAIDEAVSEGGRLRGFLLAELARYRSALPGSARGYLERLEEAVTDGYLPEPDDLTALRSLTRMPCGPGERTRRSRLAGRCHALAEAAVRERLARTTGLPRPAVPGPAPARHLAAVPSPLNDRADRAGGPILMSTPANTPANVPTSAPGHPRATAPTKPATATGRIPTPAELFARRPAPVVVPQTEETEELATGTG</sequence>